<gene>
    <name evidence="1" type="ORF">METZ01_LOCUS79184</name>
</gene>
<evidence type="ECO:0000313" key="1">
    <source>
        <dbReference type="EMBL" id="SVA26330.1"/>
    </source>
</evidence>
<dbReference type="AlphaFoldDB" id="A0A381UDU9"/>
<organism evidence="1">
    <name type="scientific">marine metagenome</name>
    <dbReference type="NCBI Taxonomy" id="408172"/>
    <lineage>
        <taxon>unclassified sequences</taxon>
        <taxon>metagenomes</taxon>
        <taxon>ecological metagenomes</taxon>
    </lineage>
</organism>
<accession>A0A381UDU9</accession>
<protein>
    <submittedName>
        <fullName evidence="1">Uncharacterized protein</fullName>
    </submittedName>
</protein>
<proteinExistence type="predicted"/>
<sequence>MAPLKTETEALRVDDALLAGTQIGPVIDQSQLDQDLDCIRIAQHGGSLCWRVVQKVRAMDRLSKEVMQQNSI</sequence>
<reference evidence="1" key="1">
    <citation type="submission" date="2018-05" db="EMBL/GenBank/DDBJ databases">
        <authorList>
            <person name="Lanie J.A."/>
            <person name="Ng W.-L."/>
            <person name="Kazmierczak K.M."/>
            <person name="Andrzejewski T.M."/>
            <person name="Davidsen T.M."/>
            <person name="Wayne K.J."/>
            <person name="Tettelin H."/>
            <person name="Glass J.I."/>
            <person name="Rusch D."/>
            <person name="Podicherti R."/>
            <person name="Tsui H.-C.T."/>
            <person name="Winkler M.E."/>
        </authorList>
    </citation>
    <scope>NUCLEOTIDE SEQUENCE</scope>
</reference>
<dbReference type="EMBL" id="UINC01006240">
    <property type="protein sequence ID" value="SVA26330.1"/>
    <property type="molecule type" value="Genomic_DNA"/>
</dbReference>
<name>A0A381UDU9_9ZZZZ</name>